<reference evidence="2 3" key="1">
    <citation type="journal article" date="2012" name="PLoS Pathog.">
        <title>Diverse lifestyles and strategies of plant pathogenesis encoded in the genomes of eighteen Dothideomycetes fungi.</title>
        <authorList>
            <person name="Ohm R.A."/>
            <person name="Feau N."/>
            <person name="Henrissat B."/>
            <person name="Schoch C.L."/>
            <person name="Horwitz B.A."/>
            <person name="Barry K.W."/>
            <person name="Condon B.J."/>
            <person name="Copeland A.C."/>
            <person name="Dhillon B."/>
            <person name="Glaser F."/>
            <person name="Hesse C.N."/>
            <person name="Kosti I."/>
            <person name="LaButti K."/>
            <person name="Lindquist E.A."/>
            <person name="Lucas S."/>
            <person name="Salamov A.A."/>
            <person name="Bradshaw R.E."/>
            <person name="Ciuffetti L."/>
            <person name="Hamelin R.C."/>
            <person name="Kema G.H.J."/>
            <person name="Lawrence C."/>
            <person name="Scott J.A."/>
            <person name="Spatafora J.W."/>
            <person name="Turgeon B.G."/>
            <person name="de Wit P.J.G.M."/>
            <person name="Zhong S."/>
            <person name="Goodwin S.B."/>
            <person name="Grigoriev I.V."/>
        </authorList>
    </citation>
    <scope>NUCLEOTIDE SEQUENCE [LARGE SCALE GENOMIC DNA]</scope>
    <source>
        <strain evidence="3">28A</strain>
    </source>
</reference>
<dbReference type="GeneID" id="19402233"/>
<reference evidence="2 3" key="2">
    <citation type="journal article" date="2013" name="PLoS Genet.">
        <title>Comparative genome structure, secondary metabolite, and effector coding capacity across Cochliobolus pathogens.</title>
        <authorList>
            <person name="Condon B.J."/>
            <person name="Leng Y."/>
            <person name="Wu D."/>
            <person name="Bushley K.E."/>
            <person name="Ohm R.A."/>
            <person name="Otillar R."/>
            <person name="Martin J."/>
            <person name="Schackwitz W."/>
            <person name="Grimwood J."/>
            <person name="MohdZainudin N."/>
            <person name="Xue C."/>
            <person name="Wang R."/>
            <person name="Manning V.A."/>
            <person name="Dhillon B."/>
            <person name="Tu Z.J."/>
            <person name="Steffenson B.J."/>
            <person name="Salamov A."/>
            <person name="Sun H."/>
            <person name="Lowry S."/>
            <person name="LaButti K."/>
            <person name="Han J."/>
            <person name="Copeland A."/>
            <person name="Lindquist E."/>
            <person name="Barry K."/>
            <person name="Schmutz J."/>
            <person name="Baker S.E."/>
            <person name="Ciuffetti L.M."/>
            <person name="Grigoriev I.V."/>
            <person name="Zhong S."/>
            <person name="Turgeon B.G."/>
        </authorList>
    </citation>
    <scope>NUCLEOTIDE SEQUENCE [LARGE SCALE GENOMIC DNA]</scope>
    <source>
        <strain evidence="3">28A</strain>
    </source>
</reference>
<feature type="coiled-coil region" evidence="1">
    <location>
        <begin position="242"/>
        <end position="325"/>
    </location>
</feature>
<accession>R0IRB1</accession>
<dbReference type="RefSeq" id="XP_008024946.1">
    <property type="nucleotide sequence ID" value="XM_008026755.1"/>
</dbReference>
<evidence type="ECO:0000256" key="1">
    <source>
        <dbReference type="SAM" id="Coils"/>
    </source>
</evidence>
<keyword evidence="3" id="KW-1185">Reference proteome</keyword>
<dbReference type="EMBL" id="KB908592">
    <property type="protein sequence ID" value="EOA87206.1"/>
    <property type="molecule type" value="Genomic_DNA"/>
</dbReference>
<dbReference type="AlphaFoldDB" id="R0IRB1"/>
<dbReference type="HOGENOM" id="CLU_838275_0_0_1"/>
<feature type="coiled-coil region" evidence="1">
    <location>
        <begin position="177"/>
        <end position="204"/>
    </location>
</feature>
<name>R0IRB1_EXST2</name>
<protein>
    <submittedName>
        <fullName evidence="2">Uncharacterized protein</fullName>
    </submittedName>
</protein>
<proteinExistence type="predicted"/>
<sequence length="332" mass="37719">MSSPKDTAISKYLQGFDNLDEATAGIITSEISSLKTGIASLTETFDQLVTKTGHLKIQQLGIQVLQANLQQEDAELKNAKISSKAQALQRKLKMCEKERMQHQKDVEEQHAALVTFRDGFAELSLGSLQALWRNKPSDSEQLQIFQTKLGEAMGRLEESKATEAVLSTELAAERYKFKKLASRLAALEGSIDEKEKALKDKHRELEKGYYGNVQKLVEGRVSDEKAKLADQLSQAEDKILRFDKLCAANKELEAKVIELTRELTLLQQAKLELEQRYKKREEEGKVFRQGYDQLSNDIRTLCTEKVELQTEYDEVKKQHNQLLEQQRQSNSG</sequence>
<gene>
    <name evidence="2" type="ORF">SETTUDRAFT_19736</name>
</gene>
<organism evidence="2 3">
    <name type="scientific">Exserohilum turcicum (strain 28A)</name>
    <name type="common">Northern leaf blight fungus</name>
    <name type="synonym">Setosphaeria turcica</name>
    <dbReference type="NCBI Taxonomy" id="671987"/>
    <lineage>
        <taxon>Eukaryota</taxon>
        <taxon>Fungi</taxon>
        <taxon>Dikarya</taxon>
        <taxon>Ascomycota</taxon>
        <taxon>Pezizomycotina</taxon>
        <taxon>Dothideomycetes</taxon>
        <taxon>Pleosporomycetidae</taxon>
        <taxon>Pleosporales</taxon>
        <taxon>Pleosporineae</taxon>
        <taxon>Pleosporaceae</taxon>
        <taxon>Exserohilum</taxon>
    </lineage>
</organism>
<dbReference type="eggNOG" id="ENOG502T5ZX">
    <property type="taxonomic scope" value="Eukaryota"/>
</dbReference>
<evidence type="ECO:0000313" key="3">
    <source>
        <dbReference type="Proteomes" id="UP000016935"/>
    </source>
</evidence>
<keyword evidence="1" id="KW-0175">Coiled coil</keyword>
<evidence type="ECO:0000313" key="2">
    <source>
        <dbReference type="EMBL" id="EOA87206.1"/>
    </source>
</evidence>
<dbReference type="OrthoDB" id="3684850at2759"/>
<dbReference type="Proteomes" id="UP000016935">
    <property type="component" value="Unassembled WGS sequence"/>
</dbReference>
<feature type="coiled-coil region" evidence="1">
    <location>
        <begin position="62"/>
        <end position="105"/>
    </location>
</feature>
<feature type="non-terminal residue" evidence="2">
    <location>
        <position position="332"/>
    </location>
</feature>